<evidence type="ECO:0000313" key="17">
    <source>
        <dbReference type="Proteomes" id="UP000248480"/>
    </source>
</evidence>
<evidence type="ECO:0000256" key="10">
    <source>
        <dbReference type="ARBA" id="ARBA00036943"/>
    </source>
</evidence>
<dbReference type="PANTHER" id="PTHR13326:SF31">
    <property type="entry name" value="PSEUDOURIDYLATE SYNTHASE 7 HOMOLOG"/>
    <property type="match status" value="1"/>
</dbReference>
<comment type="catalytic activity">
    <reaction evidence="1">
        <text>a uridine in mRNA = a pseudouridine in mRNA</text>
        <dbReference type="Rhea" id="RHEA:56644"/>
        <dbReference type="Rhea" id="RHEA-COMP:14658"/>
        <dbReference type="Rhea" id="RHEA-COMP:14659"/>
        <dbReference type="ChEBI" id="CHEBI:65314"/>
        <dbReference type="ChEBI" id="CHEBI:65315"/>
    </reaction>
</comment>
<dbReference type="SUPFAM" id="SSF55120">
    <property type="entry name" value="Pseudouridine synthase"/>
    <property type="match status" value="1"/>
</dbReference>
<dbReference type="CDD" id="cd02576">
    <property type="entry name" value="PseudoU_synth_ScPUS7"/>
    <property type="match status" value="1"/>
</dbReference>
<proteinExistence type="inferred from homology"/>
<protein>
    <recommendedName>
        <fullName evidence="14">Pseudouridylate synthase 7 homolog</fullName>
    </recommendedName>
</protein>
<dbReference type="STRING" id="127582.A0A2Y9DY96"/>
<evidence type="ECO:0000259" key="16">
    <source>
        <dbReference type="PROSITE" id="PS50984"/>
    </source>
</evidence>
<gene>
    <name evidence="18" type="primary">PUS7</name>
</gene>
<keyword evidence="6" id="KW-0819">tRNA processing</keyword>
<keyword evidence="9" id="KW-0539">Nucleus</keyword>
<dbReference type="PROSITE" id="PS01268">
    <property type="entry name" value="UPF0024"/>
    <property type="match status" value="1"/>
</dbReference>
<comment type="function">
    <text evidence="12">Pseudouridylate synthase that catalyzes pseudouridylation of RNAs. Acts as a regulator of protein synthesis in embryonic stem cells by mediating pseudouridylation of RNA fragments derived from tRNAs (tRFs): pseudouridylated tRFs inhibit translation by targeting the translation initiation complex. Also catalyzes pseudouridylation of mRNAs: mediates pseudouridylation of mRNAs with the consensus sequence 5'-UGUAG-3'. Acts as a regulator of pre-mRNA splicing by mediating pseudouridylation of pre-mRNAs at locations associated with alternatively spliced regions. Pseudouridylation of pre-mRNAs near splice sites directly regulates mRNA splicing and mRNA 3'-end processing. In addition to mRNAs and tRNAs, binds other types of RNAs, such as snRNAs, Y RNAs and vault RNAs, suggesting that it can catalyze pseudouridylation of many RNA types.</text>
</comment>
<dbReference type="InterPro" id="IPR020119">
    <property type="entry name" value="PsdUridine_synth_TruD_CS"/>
</dbReference>
<evidence type="ECO:0000313" key="18">
    <source>
        <dbReference type="RefSeq" id="XP_004382669.1"/>
    </source>
</evidence>
<name>A0A2Y9DY96_TRIMA</name>
<evidence type="ECO:0000256" key="11">
    <source>
        <dbReference type="ARBA" id="ARBA00052210"/>
    </source>
</evidence>
<comment type="similarity">
    <text evidence="3">Belongs to the pseudouridine synthase TruD family.</text>
</comment>
<feature type="domain" description="TRUD" evidence="16">
    <location>
        <begin position="371"/>
        <end position="581"/>
    </location>
</feature>
<dbReference type="GO" id="GO:0008033">
    <property type="term" value="P:tRNA processing"/>
    <property type="evidence" value="ECO:0007669"/>
    <property type="project" value="UniProtKB-KW"/>
</dbReference>
<dbReference type="FunFam" id="3.30.2350.20:FF:000002">
    <property type="entry name" value="Pseudouridylate synthase 7 homolog"/>
    <property type="match status" value="1"/>
</dbReference>
<dbReference type="InParanoid" id="A0A2Y9DY96"/>
<evidence type="ECO:0000256" key="5">
    <source>
        <dbReference type="ARBA" id="ARBA00022664"/>
    </source>
</evidence>
<comment type="subunit">
    <text evidence="13">Interacts with SIRT1.</text>
</comment>
<dbReference type="AlphaFoldDB" id="A0A2Y9DY96"/>
<dbReference type="GO" id="GO:0005634">
    <property type="term" value="C:nucleus"/>
    <property type="evidence" value="ECO:0007669"/>
    <property type="project" value="UniProtKB-SubCell"/>
</dbReference>
<dbReference type="NCBIfam" id="TIGR00094">
    <property type="entry name" value="tRNA_TruD_broad"/>
    <property type="match status" value="1"/>
</dbReference>
<feature type="compositionally biased region" description="Acidic residues" evidence="15">
    <location>
        <begin position="77"/>
        <end position="101"/>
    </location>
</feature>
<dbReference type="GeneID" id="101356898"/>
<comment type="catalytic activity">
    <reaction evidence="10">
        <text>a uridine in tRNA = a pseudouridine in tRNA</text>
        <dbReference type="Rhea" id="RHEA:54572"/>
        <dbReference type="Rhea" id="RHEA-COMP:13339"/>
        <dbReference type="Rhea" id="RHEA-COMP:13934"/>
        <dbReference type="ChEBI" id="CHEBI:65314"/>
        <dbReference type="ChEBI" id="CHEBI:65315"/>
    </reaction>
</comment>
<dbReference type="FunCoup" id="A0A2Y9DY96">
    <property type="interactions" value="2152"/>
</dbReference>
<evidence type="ECO:0000256" key="1">
    <source>
        <dbReference type="ARBA" id="ARBA00001166"/>
    </source>
</evidence>
<reference evidence="18" key="1">
    <citation type="submission" date="2025-08" db="UniProtKB">
        <authorList>
            <consortium name="RefSeq"/>
        </authorList>
    </citation>
    <scope>IDENTIFICATION</scope>
</reference>
<keyword evidence="4" id="KW-0597">Phosphoprotein</keyword>
<dbReference type="PANTHER" id="PTHR13326">
    <property type="entry name" value="TRNA PSEUDOURIDINE SYNTHASE D"/>
    <property type="match status" value="1"/>
</dbReference>
<organism evidence="17 18">
    <name type="scientific">Trichechus manatus latirostris</name>
    <name type="common">Florida manatee</name>
    <dbReference type="NCBI Taxonomy" id="127582"/>
    <lineage>
        <taxon>Eukaryota</taxon>
        <taxon>Metazoa</taxon>
        <taxon>Chordata</taxon>
        <taxon>Craniata</taxon>
        <taxon>Vertebrata</taxon>
        <taxon>Euteleostomi</taxon>
        <taxon>Mammalia</taxon>
        <taxon>Eutheria</taxon>
        <taxon>Afrotheria</taxon>
        <taxon>Sirenia</taxon>
        <taxon>Trichechidae</taxon>
        <taxon>Trichechus</taxon>
    </lineage>
</organism>
<evidence type="ECO:0000256" key="13">
    <source>
        <dbReference type="ARBA" id="ARBA00063455"/>
    </source>
</evidence>
<evidence type="ECO:0000256" key="14">
    <source>
        <dbReference type="ARBA" id="ARBA00070906"/>
    </source>
</evidence>
<evidence type="ECO:0000256" key="12">
    <source>
        <dbReference type="ARBA" id="ARBA00053535"/>
    </source>
</evidence>
<dbReference type="CTD" id="54517"/>
<keyword evidence="17" id="KW-1185">Reference proteome</keyword>
<dbReference type="Proteomes" id="UP000248480">
    <property type="component" value="Unplaced"/>
</dbReference>
<keyword evidence="5" id="KW-0507">mRNA processing</keyword>
<dbReference type="KEGG" id="tmu:101356898"/>
<evidence type="ECO:0000256" key="6">
    <source>
        <dbReference type="ARBA" id="ARBA00022694"/>
    </source>
</evidence>
<dbReference type="OrthoDB" id="447290at2759"/>
<evidence type="ECO:0000256" key="7">
    <source>
        <dbReference type="ARBA" id="ARBA00023187"/>
    </source>
</evidence>
<keyword evidence="8" id="KW-0413">Isomerase</keyword>
<keyword evidence="7" id="KW-0508">mRNA splicing</keyword>
<sequence length="662" mass="74683">METTGMAGVSLKRGSLAVKDNDSQAPGEEVKRQKVSECCLSEGQDGLESDSLPSDENVPAVPEAVSAGEGKNNSDAPLEDEEEEEEDGLSEEGEEEEEVESFADMMKHGLTELDVGITKFVSSHQGFSGILKERYSDFVVHEIGKDGRISHLDDLSVPVDEEDPSEDVFTVLTAEEKQHLEELQLFKNKETSVAIEVIEDTKEKRTVIHQAIKSLFPGLETKTEDREGKKYIVAYHAAGKKALANPRKHSWPKSRGSYCHFVLYKENKDTMDAINVLSKYLRVKPNIFSYMGTKDKRAITVQEIAVLKVTAQRLAHLNKCLMNFRLGNFSYQKNPLKLGELQGNHFTVVLRNITGTDEQVQQAMHSLKEIGFINYYGMQRFGTTAVPTYQVGRAILQNSWAEVMDLILKPRSGAEKGYLVKCREEWAKTKDPAAALKKLPIKRCVEGQLLRGLSKYGMKNIVSAFGIIPRNNRLMYIHSYQSYVWNNMVSKRIEEYGLKPVPGDLVLKGATATYIEEDDVNNYSIHDVVMPLPGFDVIYPKHKISEAYREMLTADSLDIDNMRHKIRDYSLSGAYRKIIIRPQNVSWEVVAYDDPKIPLFNTDVDNLEGKPPPVFASEGKYKALKMDFSLPPSTYATMAIREVLKMDTSIKNQTQLNTTWLR</sequence>
<dbReference type="GO" id="GO:0006397">
    <property type="term" value="P:mRNA processing"/>
    <property type="evidence" value="ECO:0007669"/>
    <property type="project" value="UniProtKB-KW"/>
</dbReference>
<evidence type="ECO:0000256" key="3">
    <source>
        <dbReference type="ARBA" id="ARBA00007953"/>
    </source>
</evidence>
<dbReference type="Pfam" id="PF01142">
    <property type="entry name" value="TruD"/>
    <property type="match status" value="1"/>
</dbReference>
<evidence type="ECO:0000256" key="9">
    <source>
        <dbReference type="ARBA" id="ARBA00023242"/>
    </source>
</evidence>
<accession>A0A2Y9DY96</accession>
<evidence type="ECO:0000256" key="15">
    <source>
        <dbReference type="SAM" id="MobiDB-lite"/>
    </source>
</evidence>
<dbReference type="FunFam" id="3.30.2350.20:FF:000003">
    <property type="entry name" value="Pseudouridylate synthase 7 homolog"/>
    <property type="match status" value="1"/>
</dbReference>
<dbReference type="InterPro" id="IPR011760">
    <property type="entry name" value="PsdUridine_synth_TruD_insert"/>
</dbReference>
<dbReference type="InterPro" id="IPR042214">
    <property type="entry name" value="TruD_catalytic"/>
</dbReference>
<dbReference type="InterPro" id="IPR020103">
    <property type="entry name" value="PsdUridine_synth_cat_dom_sf"/>
</dbReference>
<evidence type="ECO:0000256" key="4">
    <source>
        <dbReference type="ARBA" id="ARBA00022553"/>
    </source>
</evidence>
<dbReference type="GO" id="GO:0009982">
    <property type="term" value="F:pseudouridine synthase activity"/>
    <property type="evidence" value="ECO:0007669"/>
    <property type="project" value="InterPro"/>
</dbReference>
<dbReference type="PIRSF" id="PIRSF037016">
    <property type="entry name" value="Pseudouridin_synth_euk_prd"/>
    <property type="match status" value="1"/>
</dbReference>
<dbReference type="GO" id="GO:0001522">
    <property type="term" value="P:pseudouridine synthesis"/>
    <property type="evidence" value="ECO:0007669"/>
    <property type="project" value="InterPro"/>
</dbReference>
<comment type="catalytic activity">
    <reaction evidence="11">
        <text>uridine(13) in tRNA = pseudouridine(13) in tRNA</text>
        <dbReference type="Rhea" id="RHEA:42540"/>
        <dbReference type="Rhea" id="RHEA-COMP:10105"/>
        <dbReference type="Rhea" id="RHEA-COMP:10106"/>
        <dbReference type="ChEBI" id="CHEBI:65314"/>
        <dbReference type="ChEBI" id="CHEBI:65315"/>
    </reaction>
</comment>
<dbReference type="GO" id="GO:0008380">
    <property type="term" value="P:RNA splicing"/>
    <property type="evidence" value="ECO:0007669"/>
    <property type="project" value="UniProtKB-KW"/>
</dbReference>
<dbReference type="GO" id="GO:0003723">
    <property type="term" value="F:RNA binding"/>
    <property type="evidence" value="ECO:0007669"/>
    <property type="project" value="InterPro"/>
</dbReference>
<evidence type="ECO:0000256" key="8">
    <source>
        <dbReference type="ARBA" id="ARBA00023235"/>
    </source>
</evidence>
<dbReference type="PROSITE" id="PS50984">
    <property type="entry name" value="TRUD"/>
    <property type="match status" value="1"/>
</dbReference>
<dbReference type="InterPro" id="IPR001656">
    <property type="entry name" value="PsdUridine_synth_TruD"/>
</dbReference>
<comment type="subcellular location">
    <subcellularLocation>
        <location evidence="2">Nucleus</location>
    </subcellularLocation>
</comment>
<dbReference type="Gene3D" id="3.30.2350.20">
    <property type="entry name" value="TruD, catalytic domain"/>
    <property type="match status" value="2"/>
</dbReference>
<dbReference type="RefSeq" id="XP_004382669.1">
    <property type="nucleotide sequence ID" value="XM_004382612.3"/>
</dbReference>
<feature type="region of interest" description="Disordered" evidence="15">
    <location>
        <begin position="1"/>
        <end position="101"/>
    </location>
</feature>
<evidence type="ECO:0000256" key="2">
    <source>
        <dbReference type="ARBA" id="ARBA00004123"/>
    </source>
</evidence>